<proteinExistence type="predicted"/>
<reference evidence="2" key="1">
    <citation type="submission" date="2014-07" db="EMBL/GenBank/DDBJ databases">
        <title>Identification of a novel salt tolerance gene in wild soybean by whole-genome sequencing.</title>
        <authorList>
            <person name="Lam H.-M."/>
            <person name="Qi X."/>
            <person name="Li M.-W."/>
            <person name="Liu X."/>
            <person name="Xie M."/>
            <person name="Ni M."/>
            <person name="Xu X."/>
        </authorList>
    </citation>
    <scope>NUCLEOTIDE SEQUENCE [LARGE SCALE GENOMIC DNA]</scope>
    <source>
        <tissue evidence="2">Root</tissue>
    </source>
</reference>
<feature type="transmembrane region" description="Helical" evidence="1">
    <location>
        <begin position="92"/>
        <end position="117"/>
    </location>
</feature>
<feature type="non-terminal residue" evidence="2">
    <location>
        <position position="1"/>
    </location>
</feature>
<feature type="transmembrane region" description="Helical" evidence="1">
    <location>
        <begin position="129"/>
        <end position="155"/>
    </location>
</feature>
<evidence type="ECO:0000313" key="2">
    <source>
        <dbReference type="EMBL" id="KHN49100.1"/>
    </source>
</evidence>
<dbReference type="AlphaFoldDB" id="A0A0B2SW71"/>
<keyword evidence="1" id="KW-0812">Transmembrane</keyword>
<evidence type="ECO:0000256" key="1">
    <source>
        <dbReference type="SAM" id="Phobius"/>
    </source>
</evidence>
<protein>
    <submittedName>
        <fullName evidence="2">Uncharacterized protein</fullName>
    </submittedName>
</protein>
<name>A0A0B2SW71_GLYSO</name>
<feature type="non-terminal residue" evidence="2">
    <location>
        <position position="192"/>
    </location>
</feature>
<organism evidence="2">
    <name type="scientific">Glycine soja</name>
    <name type="common">Wild soybean</name>
    <dbReference type="NCBI Taxonomy" id="3848"/>
    <lineage>
        <taxon>Eukaryota</taxon>
        <taxon>Viridiplantae</taxon>
        <taxon>Streptophyta</taxon>
        <taxon>Embryophyta</taxon>
        <taxon>Tracheophyta</taxon>
        <taxon>Spermatophyta</taxon>
        <taxon>Magnoliopsida</taxon>
        <taxon>eudicotyledons</taxon>
        <taxon>Gunneridae</taxon>
        <taxon>Pentapetalae</taxon>
        <taxon>rosids</taxon>
        <taxon>fabids</taxon>
        <taxon>Fabales</taxon>
        <taxon>Fabaceae</taxon>
        <taxon>Papilionoideae</taxon>
        <taxon>50 kb inversion clade</taxon>
        <taxon>NPAAA clade</taxon>
        <taxon>indigoferoid/millettioid clade</taxon>
        <taxon>Phaseoleae</taxon>
        <taxon>Glycine</taxon>
        <taxon>Glycine subgen. Soja</taxon>
    </lineage>
</organism>
<accession>A0A0B2SW71</accession>
<feature type="transmembrane region" description="Helical" evidence="1">
    <location>
        <begin position="26"/>
        <end position="48"/>
    </location>
</feature>
<gene>
    <name evidence="2" type="ORF">glysoja_044593</name>
</gene>
<keyword evidence="1" id="KW-0472">Membrane</keyword>
<keyword evidence="1" id="KW-1133">Transmembrane helix</keyword>
<dbReference type="EMBL" id="KN639190">
    <property type="protein sequence ID" value="KHN49100.1"/>
    <property type="molecule type" value="Genomic_DNA"/>
</dbReference>
<sequence length="192" mass="21301">GLLWCYFISPLKILWESLRILQSNELVFTSILYFTMLPLSFLTFTLAISTFPLRSHVLHLEAVVRITAMRIEARHVWHESCDATVSLLCMRAIFALLSSHLSLAVAISAVHATSFVAQENPSALHGGSNAVTVVIVFVILMAFALVPQVLAAAMFTSLPWIQILVRAITSGAKVYLMTLRSLALMVFIIKDR</sequence>
<dbReference type="Proteomes" id="UP000053555">
    <property type="component" value="Unassembled WGS sequence"/>
</dbReference>